<protein>
    <submittedName>
        <fullName evidence="1">Uncharacterized protein</fullName>
    </submittedName>
</protein>
<proteinExistence type="predicted"/>
<organism evidence="1 2">
    <name type="scientific">Morococcus cerebrosus</name>
    <dbReference type="NCBI Taxonomy" id="1056807"/>
    <lineage>
        <taxon>Bacteria</taxon>
        <taxon>Pseudomonadati</taxon>
        <taxon>Pseudomonadota</taxon>
        <taxon>Betaproteobacteria</taxon>
        <taxon>Neisseriales</taxon>
        <taxon>Neisseriaceae</taxon>
        <taxon>Morococcus</taxon>
    </lineage>
</organism>
<gene>
    <name evidence="1" type="ORF">MCC93_17780</name>
</gene>
<name>A0A0C1E4C9_9NEIS</name>
<dbReference type="AlphaFoldDB" id="A0A0C1E4C9"/>
<dbReference type="Proteomes" id="UP000031390">
    <property type="component" value="Unassembled WGS sequence"/>
</dbReference>
<dbReference type="EMBL" id="JUFZ01000083">
    <property type="protein sequence ID" value="KIC06814.1"/>
    <property type="molecule type" value="Genomic_DNA"/>
</dbReference>
<evidence type="ECO:0000313" key="1">
    <source>
        <dbReference type="EMBL" id="KIC06814.1"/>
    </source>
</evidence>
<reference evidence="1 2" key="1">
    <citation type="submission" date="2014-12" db="EMBL/GenBank/DDBJ databases">
        <title>Genome sequence of Morococcus cerebrosus.</title>
        <authorList>
            <person name="Shin S.-K."/>
            <person name="Yi H."/>
        </authorList>
    </citation>
    <scope>NUCLEOTIDE SEQUENCE [LARGE SCALE GENOMIC DNA]</scope>
    <source>
        <strain evidence="1 2">CIP 81.93</strain>
    </source>
</reference>
<sequence length="51" mass="5780">MMANGMGFPCFRGRSPRYEFLSCRVVSFTCIQKGNKAGLQVSDDLFMRKVV</sequence>
<accession>A0A0C1E4C9</accession>
<evidence type="ECO:0000313" key="2">
    <source>
        <dbReference type="Proteomes" id="UP000031390"/>
    </source>
</evidence>
<comment type="caution">
    <text evidence="1">The sequence shown here is derived from an EMBL/GenBank/DDBJ whole genome shotgun (WGS) entry which is preliminary data.</text>
</comment>